<keyword evidence="2" id="KW-1185">Reference proteome</keyword>
<organism evidence="1 2">
    <name type="scientific">Eumeta variegata</name>
    <name type="common">Bagworm moth</name>
    <name type="synonym">Eumeta japonica</name>
    <dbReference type="NCBI Taxonomy" id="151549"/>
    <lineage>
        <taxon>Eukaryota</taxon>
        <taxon>Metazoa</taxon>
        <taxon>Ecdysozoa</taxon>
        <taxon>Arthropoda</taxon>
        <taxon>Hexapoda</taxon>
        <taxon>Insecta</taxon>
        <taxon>Pterygota</taxon>
        <taxon>Neoptera</taxon>
        <taxon>Endopterygota</taxon>
        <taxon>Lepidoptera</taxon>
        <taxon>Glossata</taxon>
        <taxon>Ditrysia</taxon>
        <taxon>Tineoidea</taxon>
        <taxon>Psychidae</taxon>
        <taxon>Oiketicinae</taxon>
        <taxon>Eumeta</taxon>
    </lineage>
</organism>
<name>A0A4C1T143_EUMVA</name>
<dbReference type="EMBL" id="BGZK01004250">
    <property type="protein sequence ID" value="GBP07844.1"/>
    <property type="molecule type" value="Genomic_DNA"/>
</dbReference>
<sequence length="290" mass="33887">MSPPTKDLKVAQICSTSKCATDNLRVVLVEEDLDIVLIQEPWVSGSEVKGLPTSTHNILYKVAKVELPHKKNLWWPQATWHMRRQLHRRPSEDIVLAIMLMPGTQSERCGQMVKGEVLDITLINERSRISIDRWRVSNKRSFSDHNWILFSIGLHSTTERSIYRNPRRTNWFRYSTLRQKLGHVPRIEDSIDGLEEMEGRFNRIVSRACEVSCPITRARKASTMVELGASRLRRETRKAFNCSYRTKAWQTYRDKLKEYKKAITIAKRNSWESRDNRFCKACKDSGQRPI</sequence>
<dbReference type="Proteomes" id="UP000299102">
    <property type="component" value="Unassembled WGS sequence"/>
</dbReference>
<comment type="caution">
    <text evidence="1">The sequence shown here is derived from an EMBL/GenBank/DDBJ whole genome shotgun (WGS) entry which is preliminary data.</text>
</comment>
<accession>A0A4C1T143</accession>
<evidence type="ECO:0000313" key="1">
    <source>
        <dbReference type="EMBL" id="GBP07844.1"/>
    </source>
</evidence>
<gene>
    <name evidence="1" type="ORF">EVAR_71049_1</name>
</gene>
<evidence type="ECO:0000313" key="2">
    <source>
        <dbReference type="Proteomes" id="UP000299102"/>
    </source>
</evidence>
<dbReference type="SUPFAM" id="SSF56219">
    <property type="entry name" value="DNase I-like"/>
    <property type="match status" value="1"/>
</dbReference>
<dbReference type="OrthoDB" id="8054617at2759"/>
<dbReference type="AlphaFoldDB" id="A0A4C1T143"/>
<reference evidence="1 2" key="1">
    <citation type="journal article" date="2019" name="Commun. Biol.">
        <title>The bagworm genome reveals a unique fibroin gene that provides high tensile strength.</title>
        <authorList>
            <person name="Kono N."/>
            <person name="Nakamura H."/>
            <person name="Ohtoshi R."/>
            <person name="Tomita M."/>
            <person name="Numata K."/>
            <person name="Arakawa K."/>
        </authorList>
    </citation>
    <scope>NUCLEOTIDE SEQUENCE [LARGE SCALE GENOMIC DNA]</scope>
</reference>
<dbReference type="InterPro" id="IPR036691">
    <property type="entry name" value="Endo/exonu/phosph_ase_sf"/>
</dbReference>
<protein>
    <recommendedName>
        <fullName evidence="3">Endonuclease/exonuclease/phosphatase domain-containing protein</fullName>
    </recommendedName>
</protein>
<evidence type="ECO:0008006" key="3">
    <source>
        <dbReference type="Google" id="ProtNLM"/>
    </source>
</evidence>
<proteinExistence type="predicted"/>